<gene>
    <name evidence="1" type="ORF">PSYICH_LOCUS10885</name>
</gene>
<organism evidence="1 2">
    <name type="scientific">Psylliodes chrysocephalus</name>
    <dbReference type="NCBI Taxonomy" id="3402493"/>
    <lineage>
        <taxon>Eukaryota</taxon>
        <taxon>Metazoa</taxon>
        <taxon>Ecdysozoa</taxon>
        <taxon>Arthropoda</taxon>
        <taxon>Hexapoda</taxon>
        <taxon>Insecta</taxon>
        <taxon>Pterygota</taxon>
        <taxon>Neoptera</taxon>
        <taxon>Endopterygota</taxon>
        <taxon>Coleoptera</taxon>
        <taxon>Polyphaga</taxon>
        <taxon>Cucujiformia</taxon>
        <taxon>Chrysomeloidea</taxon>
        <taxon>Chrysomelidae</taxon>
        <taxon>Galerucinae</taxon>
        <taxon>Alticini</taxon>
        <taxon>Psylliodes</taxon>
    </lineage>
</organism>
<evidence type="ECO:0000313" key="2">
    <source>
        <dbReference type="Proteomes" id="UP001153636"/>
    </source>
</evidence>
<dbReference type="AlphaFoldDB" id="A0A9P0D282"/>
<dbReference type="Proteomes" id="UP001153636">
    <property type="component" value="Chromosome 5"/>
</dbReference>
<proteinExistence type="predicted"/>
<dbReference type="EMBL" id="OV651817">
    <property type="protein sequence ID" value="CAH1110518.1"/>
    <property type="molecule type" value="Genomic_DNA"/>
</dbReference>
<name>A0A9P0D282_9CUCU</name>
<evidence type="ECO:0000313" key="1">
    <source>
        <dbReference type="EMBL" id="CAH1110518.1"/>
    </source>
</evidence>
<accession>A0A9P0D282</accession>
<reference evidence="1" key="1">
    <citation type="submission" date="2022-01" db="EMBL/GenBank/DDBJ databases">
        <authorList>
            <person name="King R."/>
        </authorList>
    </citation>
    <scope>NUCLEOTIDE SEQUENCE</scope>
</reference>
<keyword evidence="2" id="KW-1185">Reference proteome</keyword>
<sequence length="245" mass="27758">MSKRQSTLLGFVKTKKTKICSPFTTSDVHFKEAEVSEYCCSNTSSSSSTVQAADNRPIASIAFNSETRNVDFGFYIDIATTSFSDAEKANSLRNAWEPPEDFSYSFSVHGKNNKDVKCYLSKKHFDFLIEDLEYRFDNDLMNILSFNIALPSVFLKLSADEVFTSVKSISEFLSQYITDSPEILEIKLKVEIELWHKNFENNDTMLESNCCFSEEIILGTKTTQNVASIKHDAGKIMQFGTYAYA</sequence>
<protein>
    <submittedName>
        <fullName evidence="1">Uncharacterized protein</fullName>
    </submittedName>
</protein>